<dbReference type="EMBL" id="JASCIS010000009">
    <property type="protein sequence ID" value="MDI3419122.1"/>
    <property type="molecule type" value="Genomic_DNA"/>
</dbReference>
<proteinExistence type="predicted"/>
<dbReference type="RefSeq" id="WP_282535031.1">
    <property type="nucleotide sequence ID" value="NZ_JASCIS010000009.1"/>
</dbReference>
<keyword evidence="2" id="KW-1185">Reference proteome</keyword>
<dbReference type="Proteomes" id="UP001237105">
    <property type="component" value="Unassembled WGS sequence"/>
</dbReference>
<protein>
    <recommendedName>
        <fullName evidence="3">GntR C-terminal domain-containing protein</fullName>
    </recommendedName>
</protein>
<reference evidence="1 2" key="1">
    <citation type="submission" date="2023-05" db="EMBL/GenBank/DDBJ databases">
        <title>Draft genome sequence of Streptomyces sp. B-S-A12 isolated from a cave soil in Thailand.</title>
        <authorList>
            <person name="Chamroensaksri N."/>
            <person name="Muangham S."/>
        </authorList>
    </citation>
    <scope>NUCLEOTIDE SEQUENCE [LARGE SCALE GENOMIC DNA]</scope>
    <source>
        <strain evidence="1 2">B-S-A12</strain>
    </source>
</reference>
<name>A0ABT6SU32_9ACTN</name>
<sequence>MIDDTFLGRGVAAQGEVSRALLDLMEAEAQAPYAWTACVEVLATLAAHAHAAERTLLDRTREHVRPEHRDRLGAAFARSRADHLRDCCGDLRTVHGIMRDHLILSSVEPGPAYAGLPPLVTVEPPW</sequence>
<evidence type="ECO:0000313" key="2">
    <source>
        <dbReference type="Proteomes" id="UP001237105"/>
    </source>
</evidence>
<comment type="caution">
    <text evidence="1">The sequence shown here is derived from an EMBL/GenBank/DDBJ whole genome shotgun (WGS) entry which is preliminary data.</text>
</comment>
<organism evidence="1 2">
    <name type="scientific">Streptomyces luteolus</name>
    <dbReference type="NCBI Taxonomy" id="3043615"/>
    <lineage>
        <taxon>Bacteria</taxon>
        <taxon>Bacillati</taxon>
        <taxon>Actinomycetota</taxon>
        <taxon>Actinomycetes</taxon>
        <taxon>Kitasatosporales</taxon>
        <taxon>Streptomycetaceae</taxon>
        <taxon>Streptomyces</taxon>
    </lineage>
</organism>
<evidence type="ECO:0000313" key="1">
    <source>
        <dbReference type="EMBL" id="MDI3419122.1"/>
    </source>
</evidence>
<evidence type="ECO:0008006" key="3">
    <source>
        <dbReference type="Google" id="ProtNLM"/>
    </source>
</evidence>
<gene>
    <name evidence="1" type="ORF">QIT00_11200</name>
</gene>
<accession>A0ABT6SU32</accession>